<dbReference type="PANTHER" id="PTHR28015:SF1">
    <property type="entry name" value="ATP SYNTHASE ASSEMBLY FACTOR FMC1, MITOCHONDRIAL"/>
    <property type="match status" value="1"/>
</dbReference>
<dbReference type="GO" id="GO:0033615">
    <property type="term" value="P:mitochondrial proton-transporting ATP synthase complex assembly"/>
    <property type="evidence" value="ECO:0007669"/>
    <property type="project" value="InterPro"/>
</dbReference>
<keyword evidence="2" id="KW-1185">Reference proteome</keyword>
<dbReference type="Proteomes" id="UP000236544">
    <property type="component" value="Unassembled WGS sequence"/>
</dbReference>
<sequence length="165" mass="19204">MASKIELLGSYKQLIRALVKSNRRSKIAQQLEDNKKQIALLTYRKISLMRQCQDPNPQEKLKAMMNLNGLNKEIDNLKQDDPSKSKKLYFYEKSDELKKMIQEDSSVETSAIMKKLEHLRDIAGFLQNQMEFEQLVERYNPGLKMDQEEKVKRTAAKVGLQVPDN</sequence>
<reference evidence="2" key="1">
    <citation type="submission" date="2015-10" db="EMBL/GenBank/DDBJ databases">
        <authorList>
            <person name="Devillers H."/>
        </authorList>
    </citation>
    <scope>NUCLEOTIDE SEQUENCE [LARGE SCALE GENOMIC DNA]</scope>
</reference>
<organism evidence="1 2">
    <name type="scientific">Lachancea quebecensis</name>
    <dbReference type="NCBI Taxonomy" id="1654605"/>
    <lineage>
        <taxon>Eukaryota</taxon>
        <taxon>Fungi</taxon>
        <taxon>Dikarya</taxon>
        <taxon>Ascomycota</taxon>
        <taxon>Saccharomycotina</taxon>
        <taxon>Saccharomycetes</taxon>
        <taxon>Saccharomycetales</taxon>
        <taxon>Saccharomycetaceae</taxon>
        <taxon>Lachancea</taxon>
    </lineage>
</organism>
<dbReference type="PANTHER" id="PTHR28015">
    <property type="entry name" value="ATP SYNTHASE ASSEMBLY FACTOR FMC1, MITOCHONDRIAL"/>
    <property type="match status" value="1"/>
</dbReference>
<name>A0A0P1KVK2_9SACH</name>
<gene>
    <name evidence="1" type="ORF">LAQU0_S13e01376g</name>
</gene>
<evidence type="ECO:0000313" key="2">
    <source>
        <dbReference type="Proteomes" id="UP000236544"/>
    </source>
</evidence>
<dbReference type="GO" id="GO:0005759">
    <property type="term" value="C:mitochondrial matrix"/>
    <property type="evidence" value="ECO:0007669"/>
    <property type="project" value="TreeGrafter"/>
</dbReference>
<evidence type="ECO:0000313" key="1">
    <source>
        <dbReference type="EMBL" id="CUS24015.1"/>
    </source>
</evidence>
<dbReference type="OrthoDB" id="15893at2759"/>
<proteinExistence type="predicted"/>
<accession>A0A0P1KVK2</accession>
<protein>
    <submittedName>
        <fullName evidence="1">LAQU0S13e01376g1_1</fullName>
    </submittedName>
</protein>
<dbReference type="InterPro" id="IPR039196">
    <property type="entry name" value="Fmc1"/>
</dbReference>
<dbReference type="AlphaFoldDB" id="A0A0P1KVK2"/>
<dbReference type="EMBL" id="LN890566">
    <property type="protein sequence ID" value="CUS24015.1"/>
    <property type="molecule type" value="Genomic_DNA"/>
</dbReference>
<dbReference type="Pfam" id="PF13233">
    <property type="entry name" value="Complex1_LYR_2"/>
    <property type="match status" value="1"/>
</dbReference>